<dbReference type="GO" id="GO:0045329">
    <property type="term" value="P:carnitine biosynthetic process"/>
    <property type="evidence" value="ECO:0007669"/>
    <property type="project" value="UniProtKB-KW"/>
</dbReference>
<dbReference type="PANTHER" id="PTHR10696">
    <property type="entry name" value="GAMMA-BUTYROBETAINE HYDROXYLASE-RELATED"/>
    <property type="match status" value="1"/>
</dbReference>
<dbReference type="AlphaFoldDB" id="A0AAV7TZ48"/>
<dbReference type="FunFam" id="3.60.130.10:FF:000001">
    <property type="entry name" value="Trimethyllysine dioxygenase, mitochondrial"/>
    <property type="match status" value="1"/>
</dbReference>
<dbReference type="Gene3D" id="3.60.130.10">
    <property type="entry name" value="Clavaminate synthase-like"/>
    <property type="match status" value="1"/>
</dbReference>
<evidence type="ECO:0000256" key="7">
    <source>
        <dbReference type="ARBA" id="ARBA00022723"/>
    </source>
</evidence>
<comment type="catalytic activity">
    <reaction evidence="14">
        <text>4-(trimethylamino)butanoate + 2-oxoglutarate + O2 = carnitine + succinate + CO2</text>
        <dbReference type="Rhea" id="RHEA:24028"/>
        <dbReference type="ChEBI" id="CHEBI:15379"/>
        <dbReference type="ChEBI" id="CHEBI:16244"/>
        <dbReference type="ChEBI" id="CHEBI:16526"/>
        <dbReference type="ChEBI" id="CHEBI:16810"/>
        <dbReference type="ChEBI" id="CHEBI:17126"/>
        <dbReference type="ChEBI" id="CHEBI:30031"/>
        <dbReference type="EC" id="1.14.11.1"/>
    </reaction>
</comment>
<protein>
    <recommendedName>
        <fullName evidence="6">gamma-butyrobetaine dioxygenase</fullName>
        <ecNumber evidence="6">1.14.11.1</ecNumber>
    </recommendedName>
    <alternativeName>
        <fullName evidence="12">Gamma-butyrobetaine hydroxylase</fullName>
    </alternativeName>
    <alternativeName>
        <fullName evidence="13">Gamma-butyrobetaine,2-oxoglutarate dioxygenase</fullName>
    </alternativeName>
</protein>
<keyword evidence="18" id="KW-1185">Reference proteome</keyword>
<evidence type="ECO:0000256" key="11">
    <source>
        <dbReference type="ARBA" id="ARBA00023004"/>
    </source>
</evidence>
<evidence type="ECO:0000313" key="18">
    <source>
        <dbReference type="Proteomes" id="UP001066276"/>
    </source>
</evidence>
<dbReference type="CDD" id="cd00250">
    <property type="entry name" value="CAS_like"/>
    <property type="match status" value="1"/>
</dbReference>
<accession>A0AAV7TZ48</accession>
<dbReference type="PANTHER" id="PTHR10696:SF33">
    <property type="entry name" value="GAMMA-BUTYROBETAINE DIOXYGENASE"/>
    <property type="match status" value="1"/>
</dbReference>
<comment type="similarity">
    <text evidence="5">Belongs to the gamma-BBH/TMLD family.</text>
</comment>
<evidence type="ECO:0000259" key="15">
    <source>
        <dbReference type="Pfam" id="PF02668"/>
    </source>
</evidence>
<evidence type="ECO:0000256" key="14">
    <source>
        <dbReference type="ARBA" id="ARBA00049149"/>
    </source>
</evidence>
<keyword evidence="11" id="KW-0408">Iron</keyword>
<organism evidence="17 18">
    <name type="scientific">Pleurodeles waltl</name>
    <name type="common">Iberian ribbed newt</name>
    <dbReference type="NCBI Taxonomy" id="8319"/>
    <lineage>
        <taxon>Eukaryota</taxon>
        <taxon>Metazoa</taxon>
        <taxon>Chordata</taxon>
        <taxon>Craniata</taxon>
        <taxon>Vertebrata</taxon>
        <taxon>Euteleostomi</taxon>
        <taxon>Amphibia</taxon>
        <taxon>Batrachia</taxon>
        <taxon>Caudata</taxon>
        <taxon>Salamandroidea</taxon>
        <taxon>Salamandridae</taxon>
        <taxon>Pleurodelinae</taxon>
        <taxon>Pleurodeles</taxon>
    </lineage>
</organism>
<feature type="domain" description="Gamma-butyrobetaine hydroxylase-like N-terminal" evidence="16">
    <location>
        <begin position="68"/>
        <end position="147"/>
    </location>
</feature>
<dbReference type="InterPro" id="IPR050411">
    <property type="entry name" value="AlphaKG_dependent_hydroxylases"/>
</dbReference>
<evidence type="ECO:0000256" key="1">
    <source>
        <dbReference type="ARBA" id="ARBA00001954"/>
    </source>
</evidence>
<name>A0AAV7TZ48_PLEWA</name>
<evidence type="ECO:0000256" key="5">
    <source>
        <dbReference type="ARBA" id="ARBA00008654"/>
    </source>
</evidence>
<reference evidence="17" key="1">
    <citation type="journal article" date="2022" name="bioRxiv">
        <title>Sequencing and chromosome-scale assembly of the giantPleurodeles waltlgenome.</title>
        <authorList>
            <person name="Brown T."/>
            <person name="Elewa A."/>
            <person name="Iarovenko S."/>
            <person name="Subramanian E."/>
            <person name="Araus A.J."/>
            <person name="Petzold A."/>
            <person name="Susuki M."/>
            <person name="Suzuki K.-i.T."/>
            <person name="Hayashi T."/>
            <person name="Toyoda A."/>
            <person name="Oliveira C."/>
            <person name="Osipova E."/>
            <person name="Leigh N.D."/>
            <person name="Simon A."/>
            <person name="Yun M.H."/>
        </authorList>
    </citation>
    <scope>NUCLEOTIDE SEQUENCE</scope>
    <source>
        <strain evidence="17">20211129_DDA</strain>
        <tissue evidence="17">Liver</tissue>
    </source>
</reference>
<dbReference type="GO" id="GO:0005739">
    <property type="term" value="C:mitochondrion"/>
    <property type="evidence" value="ECO:0007669"/>
    <property type="project" value="TreeGrafter"/>
</dbReference>
<feature type="domain" description="TauD/TfdA-like" evidence="15">
    <location>
        <begin position="173"/>
        <end position="392"/>
    </location>
</feature>
<evidence type="ECO:0000256" key="13">
    <source>
        <dbReference type="ARBA" id="ARBA00033412"/>
    </source>
</evidence>
<keyword evidence="7" id="KW-0479">Metal-binding</keyword>
<dbReference type="Pfam" id="PF06155">
    <property type="entry name" value="GBBH-like_N"/>
    <property type="match status" value="1"/>
</dbReference>
<dbReference type="Proteomes" id="UP001066276">
    <property type="component" value="Chromosome 3_2"/>
</dbReference>
<dbReference type="GO" id="GO:0005506">
    <property type="term" value="F:iron ion binding"/>
    <property type="evidence" value="ECO:0007669"/>
    <property type="project" value="InterPro"/>
</dbReference>
<evidence type="ECO:0000256" key="10">
    <source>
        <dbReference type="ARBA" id="ARBA00023002"/>
    </source>
</evidence>
<dbReference type="EC" id="1.14.11.1" evidence="6"/>
<evidence type="ECO:0000313" key="17">
    <source>
        <dbReference type="EMBL" id="KAJ1181987.1"/>
    </source>
</evidence>
<comment type="pathway">
    <text evidence="4">Amine and polyamine biosynthesis; carnitine biosynthesis.</text>
</comment>
<keyword evidence="10" id="KW-0560">Oxidoreductase</keyword>
<dbReference type="InterPro" id="IPR038492">
    <property type="entry name" value="GBBH-like_N_sf"/>
</dbReference>
<dbReference type="InterPro" id="IPR042098">
    <property type="entry name" value="TauD-like_sf"/>
</dbReference>
<evidence type="ECO:0000256" key="2">
    <source>
        <dbReference type="ARBA" id="ARBA00001961"/>
    </source>
</evidence>
<gene>
    <name evidence="17" type="ORF">NDU88_007186</name>
</gene>
<dbReference type="Gene3D" id="3.30.2020.30">
    <property type="match status" value="1"/>
</dbReference>
<comment type="cofactor">
    <cofactor evidence="2">
        <name>L-ascorbate</name>
        <dbReference type="ChEBI" id="CHEBI:38290"/>
    </cofactor>
</comment>
<sequence>MWTSVAKSLLKFKVQHNFAKTLLRCTSRQVPPGPSLSWRRWQHTAGAIQEAHPFTINTIIQRVEALDAKRFICIQWEDGSKSFYPFVWLRDNCQCPNCFLDSAKARKLTFDDLDVNTGVKNVAIANTGKICITWPDGHTSEFDAGWLKKRCFSEQSRAQMQEELTHPECQLWGSDLQMPTMSYQDVLTSDAHAFQWLTTLKKVGIVLLDGAPTSQGELVTLGKRIGFLRLTFYGYTWQVKDKIDANNVAYTSGKLSLHTDYPALQYPPGVQFLHCLRQAETGGESEVIDGFHACSQLRKQNPEAFHILSSTSVDFNDIGVDYCDFALQSKQNIIELDDNRHVLRINFNNATRDSVFDIPIEKVHSFYSALKEFVNLVNRPENTFCYKMKPGDY</sequence>
<evidence type="ECO:0000256" key="12">
    <source>
        <dbReference type="ARBA" id="ARBA00030584"/>
    </source>
</evidence>
<proteinExistence type="inferred from homology"/>
<keyword evidence="8" id="KW-0124">Carnitine biosynthesis</keyword>
<dbReference type="InterPro" id="IPR010376">
    <property type="entry name" value="GBBH-like_N"/>
</dbReference>
<dbReference type="EMBL" id="JANPWB010000006">
    <property type="protein sequence ID" value="KAJ1181987.1"/>
    <property type="molecule type" value="Genomic_DNA"/>
</dbReference>
<dbReference type="SUPFAM" id="SSF51197">
    <property type="entry name" value="Clavaminate synthase-like"/>
    <property type="match status" value="1"/>
</dbReference>
<dbReference type="NCBIfam" id="TIGR02409">
    <property type="entry name" value="carnitine_bodg"/>
    <property type="match status" value="1"/>
</dbReference>
<comment type="function">
    <text evidence="3">Catalyzes the formation of L-carnitine from gamma-butyrobetaine.</text>
</comment>
<evidence type="ECO:0000256" key="9">
    <source>
        <dbReference type="ARBA" id="ARBA00022964"/>
    </source>
</evidence>
<dbReference type="GO" id="GO:0008336">
    <property type="term" value="F:gamma-butyrobetaine dioxygenase activity"/>
    <property type="evidence" value="ECO:0007669"/>
    <property type="project" value="UniProtKB-EC"/>
</dbReference>
<dbReference type="FunFam" id="3.30.2020.30:FF:000002">
    <property type="entry name" value="Putative gamma-butyrobetaine dioxygenase"/>
    <property type="match status" value="1"/>
</dbReference>
<comment type="caution">
    <text evidence="17">The sequence shown here is derived from an EMBL/GenBank/DDBJ whole genome shotgun (WGS) entry which is preliminary data.</text>
</comment>
<evidence type="ECO:0000259" key="16">
    <source>
        <dbReference type="Pfam" id="PF06155"/>
    </source>
</evidence>
<keyword evidence="9" id="KW-0223">Dioxygenase</keyword>
<evidence type="ECO:0000256" key="4">
    <source>
        <dbReference type="ARBA" id="ARBA00005022"/>
    </source>
</evidence>
<comment type="cofactor">
    <cofactor evidence="1">
        <name>Fe(2+)</name>
        <dbReference type="ChEBI" id="CHEBI:29033"/>
    </cofactor>
</comment>
<dbReference type="InterPro" id="IPR003819">
    <property type="entry name" value="TauD/TfdA-like"/>
</dbReference>
<evidence type="ECO:0000256" key="8">
    <source>
        <dbReference type="ARBA" id="ARBA00022873"/>
    </source>
</evidence>
<dbReference type="InterPro" id="IPR012775">
    <property type="entry name" value="GBBH-like"/>
</dbReference>
<evidence type="ECO:0000256" key="6">
    <source>
        <dbReference type="ARBA" id="ARBA00012270"/>
    </source>
</evidence>
<dbReference type="Pfam" id="PF02668">
    <property type="entry name" value="TauD"/>
    <property type="match status" value="1"/>
</dbReference>
<evidence type="ECO:0000256" key="3">
    <source>
        <dbReference type="ARBA" id="ARBA00002906"/>
    </source>
</evidence>